<dbReference type="EC" id="4.1.1.45" evidence="4"/>
<sequence length="337" mass="38467">MSVAVDIHNHFLPESWENLAERFGEPNWPWMKHLGCGKAMLMVGDQEFRPVYSATWDVHKRLEEMDRDGIDHQVMSVTPVLFAYLRKPEHALDCARMFNDMALEMCARSGERIHAIAQVPLQDVDASCREAERAMANGHIGVELGNHVGNKDFDDEGIITFLQHCAHIGCPILVHPWDMMGGGRMSRYMLQWLVAMPAETHLTMLSLILSGAMERIPESLRICFAHGGGNFAFTLGRADNAWKYRDIVRENSPLPPSSYVKRFWIDSAVFDERALDYLVSVMGDDRIMLGTDYPYPLGEQQMGSLIRHAKHLDHHQKTRILGENASKFFNRSFDKRI</sequence>
<evidence type="ECO:0000256" key="10">
    <source>
        <dbReference type="ARBA" id="ARBA00031120"/>
    </source>
</evidence>
<accession>A0ABQ1GW13</accession>
<comment type="pathway">
    <text evidence="1">Secondary metabolite metabolism; quinolate metabolism.</text>
</comment>
<dbReference type="SUPFAM" id="SSF51556">
    <property type="entry name" value="Metallo-dependent hydrolases"/>
    <property type="match status" value="1"/>
</dbReference>
<evidence type="ECO:0000256" key="3">
    <source>
        <dbReference type="ARBA" id="ARBA00011245"/>
    </source>
</evidence>
<keyword evidence="9" id="KW-0456">Lyase</keyword>
<comment type="similarity">
    <text evidence="2">Belongs to the metallo-dependent hydrolases superfamily. ACMSD family.</text>
</comment>
<evidence type="ECO:0000256" key="7">
    <source>
        <dbReference type="ARBA" id="ARBA00022793"/>
    </source>
</evidence>
<dbReference type="RefSeq" id="WP_188798021.1">
    <property type="nucleotide sequence ID" value="NZ_BMJA01000006.1"/>
</dbReference>
<dbReference type="InterPro" id="IPR032466">
    <property type="entry name" value="Metal_Hydrolase"/>
</dbReference>
<evidence type="ECO:0000256" key="9">
    <source>
        <dbReference type="ARBA" id="ARBA00023239"/>
    </source>
</evidence>
<evidence type="ECO:0000256" key="8">
    <source>
        <dbReference type="ARBA" id="ARBA00022833"/>
    </source>
</evidence>
<protein>
    <recommendedName>
        <fullName evidence="5">2-amino-3-carboxymuconate-6-semialdehyde decarboxylase</fullName>
        <ecNumber evidence="4">4.1.1.45</ecNumber>
    </recommendedName>
    <alternativeName>
        <fullName evidence="10">Picolinate carboxylase</fullName>
    </alternativeName>
</protein>
<dbReference type="PANTHER" id="PTHR21240:SF27">
    <property type="entry name" value="2-AMINO-3-CARBOXYMUCONATE-6-SEMIALDEHYDE DECARBOXYLASE"/>
    <property type="match status" value="1"/>
</dbReference>
<evidence type="ECO:0000256" key="4">
    <source>
        <dbReference type="ARBA" id="ARBA00012365"/>
    </source>
</evidence>
<feature type="domain" description="Amidohydrolase-related" evidence="11">
    <location>
        <begin position="5"/>
        <end position="330"/>
    </location>
</feature>
<organism evidence="12 13">
    <name type="scientific">Dyella nitratireducens</name>
    <dbReference type="NCBI Taxonomy" id="1849580"/>
    <lineage>
        <taxon>Bacteria</taxon>
        <taxon>Pseudomonadati</taxon>
        <taxon>Pseudomonadota</taxon>
        <taxon>Gammaproteobacteria</taxon>
        <taxon>Lysobacterales</taxon>
        <taxon>Rhodanobacteraceae</taxon>
        <taxon>Dyella</taxon>
    </lineage>
</organism>
<evidence type="ECO:0000259" key="11">
    <source>
        <dbReference type="Pfam" id="PF04909"/>
    </source>
</evidence>
<gene>
    <name evidence="12" type="ORF">GCM10010981_44940</name>
</gene>
<dbReference type="Pfam" id="PF04909">
    <property type="entry name" value="Amidohydro_2"/>
    <property type="match status" value="1"/>
</dbReference>
<evidence type="ECO:0000313" key="12">
    <source>
        <dbReference type="EMBL" id="GGA50583.1"/>
    </source>
</evidence>
<comment type="caution">
    <text evidence="12">The sequence shown here is derived from an EMBL/GenBank/DDBJ whole genome shotgun (WGS) entry which is preliminary data.</text>
</comment>
<reference evidence="13" key="1">
    <citation type="journal article" date="2019" name="Int. J. Syst. Evol. Microbiol.">
        <title>The Global Catalogue of Microorganisms (GCM) 10K type strain sequencing project: providing services to taxonomists for standard genome sequencing and annotation.</title>
        <authorList>
            <consortium name="The Broad Institute Genomics Platform"/>
            <consortium name="The Broad Institute Genome Sequencing Center for Infectious Disease"/>
            <person name="Wu L."/>
            <person name="Ma J."/>
        </authorList>
    </citation>
    <scope>NUCLEOTIDE SEQUENCE [LARGE SCALE GENOMIC DNA]</scope>
    <source>
        <strain evidence="13">CGMCC 1.15439</strain>
    </source>
</reference>
<dbReference type="InterPro" id="IPR032465">
    <property type="entry name" value="ACMSD"/>
</dbReference>
<dbReference type="EMBL" id="BMJA01000006">
    <property type="protein sequence ID" value="GGA50583.1"/>
    <property type="molecule type" value="Genomic_DNA"/>
</dbReference>
<evidence type="ECO:0000313" key="13">
    <source>
        <dbReference type="Proteomes" id="UP000620046"/>
    </source>
</evidence>
<evidence type="ECO:0000256" key="5">
    <source>
        <dbReference type="ARBA" id="ARBA00021214"/>
    </source>
</evidence>
<proteinExistence type="inferred from homology"/>
<dbReference type="InterPro" id="IPR006680">
    <property type="entry name" value="Amidohydro-rel"/>
</dbReference>
<name>A0ABQ1GW13_9GAMM</name>
<evidence type="ECO:0000256" key="2">
    <source>
        <dbReference type="ARBA" id="ARBA00005871"/>
    </source>
</evidence>
<dbReference type="Proteomes" id="UP000620046">
    <property type="component" value="Unassembled WGS sequence"/>
</dbReference>
<keyword evidence="8" id="KW-0862">Zinc</keyword>
<dbReference type="Gene3D" id="3.20.20.140">
    <property type="entry name" value="Metal-dependent hydrolases"/>
    <property type="match status" value="1"/>
</dbReference>
<dbReference type="PANTHER" id="PTHR21240">
    <property type="entry name" value="2-AMINO-3-CARBOXYLMUCONATE-6-SEMIALDEHYDE DECARBOXYLASE"/>
    <property type="match status" value="1"/>
</dbReference>
<keyword evidence="13" id="KW-1185">Reference proteome</keyword>
<evidence type="ECO:0000256" key="1">
    <source>
        <dbReference type="ARBA" id="ARBA00005079"/>
    </source>
</evidence>
<evidence type="ECO:0000256" key="6">
    <source>
        <dbReference type="ARBA" id="ARBA00022723"/>
    </source>
</evidence>
<comment type="subunit">
    <text evidence="3">Monomer.</text>
</comment>
<keyword evidence="7" id="KW-0210">Decarboxylase</keyword>
<keyword evidence="6" id="KW-0479">Metal-binding</keyword>